<feature type="transmembrane region" description="Helical" evidence="8">
    <location>
        <begin position="12"/>
        <end position="41"/>
    </location>
</feature>
<proteinExistence type="inferred from homology"/>
<evidence type="ECO:0000313" key="9">
    <source>
        <dbReference type="EMBL" id="KLN60190.1"/>
    </source>
</evidence>
<evidence type="ECO:0000256" key="1">
    <source>
        <dbReference type="ARBA" id="ARBA00004651"/>
    </source>
</evidence>
<comment type="caution">
    <text evidence="9">The sequence shown here is derived from an EMBL/GenBank/DDBJ whole genome shotgun (WGS) entry which is preliminary data.</text>
</comment>
<feature type="transmembrane region" description="Helical" evidence="8">
    <location>
        <begin position="234"/>
        <end position="262"/>
    </location>
</feature>
<name>A0A0H2MU12_9PROT</name>
<dbReference type="GO" id="GO:0005886">
    <property type="term" value="C:plasma membrane"/>
    <property type="evidence" value="ECO:0007669"/>
    <property type="project" value="UniProtKB-SubCell"/>
</dbReference>
<keyword evidence="6 8" id="KW-1133">Transmembrane helix</keyword>
<dbReference type="Proteomes" id="UP000035444">
    <property type="component" value="Unassembled WGS sequence"/>
</dbReference>
<evidence type="ECO:0000256" key="4">
    <source>
        <dbReference type="ARBA" id="ARBA00022475"/>
    </source>
</evidence>
<keyword evidence="4" id="KW-1003">Cell membrane</keyword>
<protein>
    <submittedName>
        <fullName evidence="9">Membrane protein</fullName>
    </submittedName>
</protein>
<dbReference type="RefSeq" id="WP_047764722.1">
    <property type="nucleotide sequence ID" value="NZ_LAQL01000008.1"/>
</dbReference>
<dbReference type="PATRIC" id="fig|1489064.4.peg.4033"/>
<evidence type="ECO:0000256" key="2">
    <source>
        <dbReference type="ARBA" id="ARBA00009773"/>
    </source>
</evidence>
<dbReference type="Pfam" id="PF01594">
    <property type="entry name" value="AI-2E_transport"/>
    <property type="match status" value="1"/>
</dbReference>
<feature type="transmembrane region" description="Helical" evidence="8">
    <location>
        <begin position="268"/>
        <end position="286"/>
    </location>
</feature>
<dbReference type="GO" id="GO:0055085">
    <property type="term" value="P:transmembrane transport"/>
    <property type="evidence" value="ECO:0007669"/>
    <property type="project" value="TreeGrafter"/>
</dbReference>
<feature type="transmembrane region" description="Helical" evidence="8">
    <location>
        <begin position="298"/>
        <end position="316"/>
    </location>
</feature>
<dbReference type="OrthoDB" id="5792512at2"/>
<reference evidence="9 10" key="1">
    <citation type="submission" date="2015-03" db="EMBL/GenBank/DDBJ databases">
        <title>Genome Sequence of Kiloniella spongiae MEBiC09566, isolated from a marine sponge.</title>
        <authorList>
            <person name="Shao Z."/>
            <person name="Wang L."/>
            <person name="Li X."/>
        </authorList>
    </citation>
    <scope>NUCLEOTIDE SEQUENCE [LARGE SCALE GENOMIC DNA]</scope>
    <source>
        <strain evidence="9 10">MEBiC09566</strain>
    </source>
</reference>
<evidence type="ECO:0000256" key="7">
    <source>
        <dbReference type="ARBA" id="ARBA00023136"/>
    </source>
</evidence>
<feature type="transmembrane region" description="Helical" evidence="8">
    <location>
        <begin position="61"/>
        <end position="82"/>
    </location>
</feature>
<dbReference type="PANTHER" id="PTHR21716:SF53">
    <property type="entry name" value="PERMEASE PERM-RELATED"/>
    <property type="match status" value="1"/>
</dbReference>
<gene>
    <name evidence="9" type="ORF">WH96_13475</name>
</gene>
<evidence type="ECO:0000256" key="6">
    <source>
        <dbReference type="ARBA" id="ARBA00022989"/>
    </source>
</evidence>
<evidence type="ECO:0000256" key="8">
    <source>
        <dbReference type="SAM" id="Phobius"/>
    </source>
</evidence>
<dbReference type="AlphaFoldDB" id="A0A0H2MU12"/>
<dbReference type="InterPro" id="IPR002549">
    <property type="entry name" value="AI-2E-like"/>
</dbReference>
<comment type="similarity">
    <text evidence="2">Belongs to the autoinducer-2 exporter (AI-2E) (TC 2.A.86) family.</text>
</comment>
<keyword evidence="3" id="KW-0813">Transport</keyword>
<evidence type="ECO:0000256" key="3">
    <source>
        <dbReference type="ARBA" id="ARBA00022448"/>
    </source>
</evidence>
<dbReference type="PANTHER" id="PTHR21716">
    <property type="entry name" value="TRANSMEMBRANE PROTEIN"/>
    <property type="match status" value="1"/>
</dbReference>
<evidence type="ECO:0000256" key="5">
    <source>
        <dbReference type="ARBA" id="ARBA00022692"/>
    </source>
</evidence>
<comment type="subcellular location">
    <subcellularLocation>
        <location evidence="1">Cell membrane</location>
        <topology evidence="1">Multi-pass membrane protein</topology>
    </subcellularLocation>
</comment>
<accession>A0A0H2MU12</accession>
<sequence length="368" mass="39906">MTAERQIRFWLIGLVVFLLSVFVLRSVLLPFVAGMAIAYFLDPVCDKLEEWGLSRMLATTVVTIAFLLILIFALVLLVPALIGQVVDLIESLPKLVEAVRGQMSKLLLMIEDRVDPASVANLKEAFGDSLKSVTKWLSRFAGSLIDGGVAFANLISLLVITPVVTFYLLRDWDKIVAKVDSWLPRPQLKTIRRLAKEVDETLAGFIRGQGTVCLVLGGFYAVGLSLSGLNFGLVLGMIAGLLSFIPFVGSIIGLILSVGLAFFQFDSWGPIALVAGVFFAGQILEGNILTPKLVGEKIGLHPVWVIFGLLAGGALFGFVGMLLALPVAAVIGVGVRFALSEYMDSRYYYGINHSKDLANKDSQENLPE</sequence>
<keyword evidence="10" id="KW-1185">Reference proteome</keyword>
<keyword evidence="7 8" id="KW-0472">Membrane</keyword>
<organism evidence="9 10">
    <name type="scientific">Kiloniella spongiae</name>
    <dbReference type="NCBI Taxonomy" id="1489064"/>
    <lineage>
        <taxon>Bacteria</taxon>
        <taxon>Pseudomonadati</taxon>
        <taxon>Pseudomonadota</taxon>
        <taxon>Alphaproteobacteria</taxon>
        <taxon>Rhodospirillales</taxon>
        <taxon>Kiloniellaceae</taxon>
        <taxon>Kiloniella</taxon>
    </lineage>
</organism>
<dbReference type="EMBL" id="LAQL01000008">
    <property type="protein sequence ID" value="KLN60190.1"/>
    <property type="molecule type" value="Genomic_DNA"/>
</dbReference>
<dbReference type="STRING" id="1489064.WH96_13475"/>
<feature type="transmembrane region" description="Helical" evidence="8">
    <location>
        <begin position="144"/>
        <end position="169"/>
    </location>
</feature>
<keyword evidence="5 8" id="KW-0812">Transmembrane</keyword>
<evidence type="ECO:0000313" key="10">
    <source>
        <dbReference type="Proteomes" id="UP000035444"/>
    </source>
</evidence>